<feature type="region of interest" description="Disordered" evidence="5">
    <location>
        <begin position="584"/>
        <end position="611"/>
    </location>
</feature>
<dbReference type="PANTHER" id="PTHR10884:SF14">
    <property type="entry name" value="NADH DEHYDROGENASE [UBIQUINONE] IRON-SULFUR PROTEIN 3, MITOCHONDRIAL"/>
    <property type="match status" value="1"/>
</dbReference>
<keyword evidence="8" id="KW-1185">Reference proteome</keyword>
<dbReference type="PROSITE" id="PS00542">
    <property type="entry name" value="COMPLEX1_30K"/>
    <property type="match status" value="1"/>
</dbReference>
<feature type="transmembrane region" description="Helical" evidence="6">
    <location>
        <begin position="291"/>
        <end position="313"/>
    </location>
</feature>
<feature type="region of interest" description="Disordered" evidence="5">
    <location>
        <begin position="1096"/>
        <end position="1150"/>
    </location>
</feature>
<protein>
    <recommendedName>
        <fullName evidence="2">NADH dehydrogenase [ubiquinone] iron-sulfur protein 3, mitochondrial</fullName>
    </recommendedName>
</protein>
<feature type="region of interest" description="Disordered" evidence="5">
    <location>
        <begin position="1205"/>
        <end position="1231"/>
    </location>
</feature>
<evidence type="ECO:0000256" key="6">
    <source>
        <dbReference type="SAM" id="Phobius"/>
    </source>
</evidence>
<dbReference type="WBParaSite" id="snap_masked-unitig_31344-processed-gene-0.1-mRNA-1">
    <property type="protein sequence ID" value="snap_masked-unitig_31344-processed-gene-0.1-mRNA-1"/>
    <property type="gene ID" value="snap_masked-unitig_31344-processed-gene-0.1"/>
</dbReference>
<evidence type="ECO:0000313" key="9">
    <source>
        <dbReference type="WBParaSite" id="snap_masked-unitig_31344-processed-gene-0.1-mRNA-1"/>
    </source>
</evidence>
<evidence type="ECO:0000313" key="8">
    <source>
        <dbReference type="Proteomes" id="UP000095280"/>
    </source>
</evidence>
<dbReference type="PANTHER" id="PTHR10884">
    <property type="entry name" value="NADH DEHYDROGENASE UBIQUINONE IRON-SULFUR PROTEIN 3"/>
    <property type="match status" value="1"/>
</dbReference>
<feature type="region of interest" description="Disordered" evidence="5">
    <location>
        <begin position="1"/>
        <end position="43"/>
    </location>
</feature>
<feature type="domain" description="NADH:ubiquinone oxidoreductase 30kDa subunit" evidence="7">
    <location>
        <begin position="74"/>
        <end position="177"/>
    </location>
</feature>
<accession>A0A1I8JNF7</accession>
<comment type="similarity">
    <text evidence="1 4">Belongs to the complex I 30 kDa subunit family.</text>
</comment>
<keyword evidence="6" id="KW-1133">Transmembrane helix</keyword>
<dbReference type="InterPro" id="IPR020396">
    <property type="entry name" value="NADH_UbQ_OxRdtase_CS"/>
</dbReference>
<evidence type="ECO:0000256" key="2">
    <source>
        <dbReference type="ARBA" id="ARBA00020084"/>
    </source>
</evidence>
<dbReference type="InterPro" id="IPR001268">
    <property type="entry name" value="NADH_UbQ_OxRdtase_30kDa_su"/>
</dbReference>
<dbReference type="Gene3D" id="3.30.460.80">
    <property type="entry name" value="NADH:ubiquinone oxidoreductase, 30kDa subunit"/>
    <property type="match status" value="1"/>
</dbReference>
<dbReference type="SUPFAM" id="SSF143243">
    <property type="entry name" value="Nqo5-like"/>
    <property type="match status" value="1"/>
</dbReference>
<dbReference type="GO" id="GO:0016651">
    <property type="term" value="F:oxidoreductase activity, acting on NAD(P)H"/>
    <property type="evidence" value="ECO:0007669"/>
    <property type="project" value="InterPro"/>
</dbReference>
<feature type="region of interest" description="Disordered" evidence="5">
    <location>
        <begin position="973"/>
        <end position="994"/>
    </location>
</feature>
<dbReference type="Proteomes" id="UP000095280">
    <property type="component" value="Unplaced"/>
</dbReference>
<evidence type="ECO:0000256" key="3">
    <source>
        <dbReference type="ARBA" id="ARBA00022448"/>
    </source>
</evidence>
<sequence length="1874" mass="203864">RCNKPGHVEKACRTKQKQFSGNQPPHSKKKFEPSRATKPLSATRTRAIREPLKAFGKYARRSADVTIFDELEILIHPEGVLPVLSFLKDHHAGQFVNLSDICCVDVPSRQFRFRTYTDELTPLESCCSVFQAANWYEREVWDMFGVYFTNHPDLRRILTDYGFQGHPFRKDFPLVGYNEYRYDDEQKRVVIEPVELAQDFRKFEYSTPWEVFPNYRDADKNMRKEGAPRRELPGQGSHQFRIHHKYFKEVRNSAELYKYSHAISSRRLAAMKFEEIECIHLAMMVSEKLTFIDDFLTISMVFLFGSLVFLVLFSTASTAACSNHSLSSCSPPARHLRLARGRIPGPGVRVHLRRPRLSGTRLRLRWSLLHPHLPAYLRYLGIPESADHRVMSRAAYEVPLVEAMGFQHEFDFIAEGTVFRRGLLKVTVYRVYGQVRPPPWRRVQPGGGVRPWPVLTDGRHGGVGAVRHGQDGRPLVADVAGASEADAPLSSLTSDSMLLDRHLQCGRISPSLVEGVHLLEDDSCCLRPGPPRPAPRRLRDGGGVAEGQRLRGDRVVKQSCGVSPADAGAAEFAAASAATTAAAAARAAPHRRRSGGTVGARRRTPGRTSRTATWLGLAVDGVDGLAEHGDDDVEQQDLHHHDVQHHVHRGHQHRANGVHAVGLITIVYVRPGDVADVAGHEVVEPVLAHDGVEGVAEHAEDDLAGALATFGAGALDGLALGVLQRLRRGGGRWAGGGSELDCGSWSNSGTATKDSQSWQCSTAGPNAQCSTAGPQCPGQPQLVPNAQCSTAGPQCPVPSCPHARAAQLVPNARCSTAGPNARCSTAGPQCPVQHSWSPMPAAQLSPMPGAAQLVPNARAAQLSPMPGAAQLGPNAVQHSWSPMPSAAQLVPNARCSTAGPQCPCSTAGPQCPVQHSWSQCPSHSWSPHVQHSWSHMPQCSPVVPMPVQHSWSPMPGAAAQPASPMPAAQLVPSTASHMEGDAEAEHEHEQNEQEGQEVLLHHERHHLELRAEALQHHRYVEQAHPVHQAGGGEQHQRPVALERVVHCAVVDPQGEGGEAAGDGGDVDDVPAVQEVVLDGLLPGAGDHLVDLLDQEAQQGQVADDSPRRRRRGPSEHDHEGQQQHEADVRASRACGTSRRGSVEPQQLRQRAQPRPRLLLLLLGCFCCFRPPAAAPRPARWSLRCASHAPAAAVAFPDDSLMAAGPAGQHTGSAESGAYRDSRAGYSSGTKPQAMASLDQRSLVSVLAAKEKKSLYHIRFSASLWTAGCTQLNLQSCTQLKLQSATHKLILQSTSSRLHPARLPASSPARMSMMTKLLGFALAASSKHAVAAEVSQRQHDQLHGQAVVRCHVDILACLRGACMAMRLQRPRCRAGRPRLRRVLASSSACGMDVEESLLAQEVGARRRTAAGQHAPDRQGLHRGPRMAFRRGGRVVLASDVRPAPTHCSLPELCELRYQAACSFRLADPAFIIEAVARTPGPWMPSLRVAQALVHHNSGPQHPELHHLLQQRLILGPTKMCLRKFVGDLPYHAAADDLVRPGPRHAGLQHNLNETRSSPRCHSFVAEVVLELVSTVRSSRRNCWPCRIASSSLMQLPPLLSTGHHPLAHTLQDRRVLFSLLQSPPAVPHLQFPSRPSPVRPHLLRQHDVNGCSLLNVVEVQPGAGAQHGQEQLGVAQVGGNVQRREAPGPPCRLHRCGLCDSSSWAARTFSSRQARWMGRSPCWSKVPQLAPWSSSRCRNRSSLRILTAACTVDFDLVLAPPLALAPSSSSSCSASSDFRANARSSCCLAILRLRFQLSLKGSHVAADEDAQHIAAVVGCRLVQESPAQAAVQLRVRRHAARCQQLAQQGRRFVGAGQAAHAARGRRPWTGGRSGA</sequence>
<dbReference type="GO" id="GO:0008137">
    <property type="term" value="F:NADH dehydrogenase (ubiquinone) activity"/>
    <property type="evidence" value="ECO:0007669"/>
    <property type="project" value="InterPro"/>
</dbReference>
<feature type="compositionally biased region" description="Basic residues" evidence="5">
    <location>
        <begin position="588"/>
        <end position="605"/>
    </location>
</feature>
<evidence type="ECO:0000256" key="5">
    <source>
        <dbReference type="SAM" id="MobiDB-lite"/>
    </source>
</evidence>
<feature type="compositionally biased region" description="Basic and acidic residues" evidence="5">
    <location>
        <begin position="1"/>
        <end position="12"/>
    </location>
</feature>
<keyword evidence="3 4" id="KW-0813">Transport</keyword>
<dbReference type="InterPro" id="IPR037232">
    <property type="entry name" value="NADH_quin_OxRdtase_su_C/D-like"/>
</dbReference>
<dbReference type="Pfam" id="PF00329">
    <property type="entry name" value="Complex1_30kDa"/>
    <property type="match status" value="1"/>
</dbReference>
<evidence type="ECO:0000259" key="7">
    <source>
        <dbReference type="Pfam" id="PF00329"/>
    </source>
</evidence>
<keyword evidence="4" id="KW-1278">Translocase</keyword>
<evidence type="ECO:0000256" key="4">
    <source>
        <dbReference type="RuleBase" id="RU003456"/>
    </source>
</evidence>
<reference evidence="9" key="1">
    <citation type="submission" date="2016-11" db="UniProtKB">
        <authorList>
            <consortium name="WormBaseParasite"/>
        </authorList>
    </citation>
    <scope>IDENTIFICATION</scope>
</reference>
<evidence type="ECO:0000256" key="1">
    <source>
        <dbReference type="ARBA" id="ARBA00007569"/>
    </source>
</evidence>
<feature type="region of interest" description="Disordered" evidence="5">
    <location>
        <begin position="1855"/>
        <end position="1874"/>
    </location>
</feature>
<keyword evidence="6" id="KW-0472">Membrane</keyword>
<keyword evidence="4" id="KW-0520">NAD</keyword>
<feature type="compositionally biased region" description="Basic and acidic residues" evidence="5">
    <location>
        <begin position="1112"/>
        <end position="1130"/>
    </location>
</feature>
<feature type="compositionally biased region" description="Basic and acidic residues" evidence="5">
    <location>
        <begin position="978"/>
        <end position="991"/>
    </location>
</feature>
<keyword evidence="6" id="KW-0812">Transmembrane</keyword>
<name>A0A1I8JNF7_9PLAT</name>
<organism evidence="8 9">
    <name type="scientific">Macrostomum lignano</name>
    <dbReference type="NCBI Taxonomy" id="282301"/>
    <lineage>
        <taxon>Eukaryota</taxon>
        <taxon>Metazoa</taxon>
        <taxon>Spiralia</taxon>
        <taxon>Lophotrochozoa</taxon>
        <taxon>Platyhelminthes</taxon>
        <taxon>Rhabditophora</taxon>
        <taxon>Macrostomorpha</taxon>
        <taxon>Macrostomida</taxon>
        <taxon>Macrostomidae</taxon>
        <taxon>Macrostomum</taxon>
    </lineage>
</organism>
<dbReference type="Gene3D" id="2.40.320.10">
    <property type="entry name" value="Hypothetical Protein Pfu-838710-001"/>
    <property type="match status" value="1"/>
</dbReference>
<proteinExistence type="inferred from homology"/>